<accession>A0A1F7IHH6</accession>
<evidence type="ECO:0000313" key="1">
    <source>
        <dbReference type="EMBL" id="OGK42824.1"/>
    </source>
</evidence>
<dbReference type="Proteomes" id="UP000179270">
    <property type="component" value="Unassembled WGS sequence"/>
</dbReference>
<proteinExistence type="predicted"/>
<dbReference type="EMBL" id="MGAF01000004">
    <property type="protein sequence ID" value="OGK42824.1"/>
    <property type="molecule type" value="Genomic_DNA"/>
</dbReference>
<reference evidence="1 2" key="1">
    <citation type="journal article" date="2016" name="Nat. Commun.">
        <title>Thousands of microbial genomes shed light on interconnected biogeochemical processes in an aquifer system.</title>
        <authorList>
            <person name="Anantharaman K."/>
            <person name="Brown C.T."/>
            <person name="Hug L.A."/>
            <person name="Sharon I."/>
            <person name="Castelle C.J."/>
            <person name="Probst A.J."/>
            <person name="Thomas B.C."/>
            <person name="Singh A."/>
            <person name="Wilkins M.J."/>
            <person name="Karaoz U."/>
            <person name="Brodie E.L."/>
            <person name="Williams K.H."/>
            <person name="Hubbard S.S."/>
            <person name="Banfield J.F."/>
        </authorList>
    </citation>
    <scope>NUCLEOTIDE SEQUENCE [LARGE SCALE GENOMIC DNA]</scope>
</reference>
<gene>
    <name evidence="1" type="ORF">A3A74_01290</name>
</gene>
<dbReference type="AlphaFoldDB" id="A0A1F7IHH6"/>
<dbReference type="STRING" id="1802055.A3A74_01290"/>
<protein>
    <submittedName>
        <fullName evidence="1">Uncharacterized protein</fullName>
    </submittedName>
</protein>
<name>A0A1F7IHH6_9BACT</name>
<organism evidence="1 2">
    <name type="scientific">Candidatus Roizmanbacteria bacterium RIFCSPLOWO2_01_FULL_35_13</name>
    <dbReference type="NCBI Taxonomy" id="1802055"/>
    <lineage>
        <taxon>Bacteria</taxon>
        <taxon>Candidatus Roizmaniibacteriota</taxon>
    </lineage>
</organism>
<comment type="caution">
    <text evidence="1">The sequence shown here is derived from an EMBL/GenBank/DDBJ whole genome shotgun (WGS) entry which is preliminary data.</text>
</comment>
<sequence>MKENPKKMSPTKRLEYYFIHEDRTTSPEVYSILPRERVAFSLANSLVFLYTYFNGLKGEGEGKRVSEDMLQKRLRAYNFKTLEELKSAVDQFRDELKKDLDTDVWNNFFKETL</sequence>
<evidence type="ECO:0000313" key="2">
    <source>
        <dbReference type="Proteomes" id="UP000179270"/>
    </source>
</evidence>